<dbReference type="PANTHER" id="PTHR11113:SF14">
    <property type="entry name" value="N-ACETYLGLUCOSAMINE-6-PHOSPHATE DEACETYLASE"/>
    <property type="match status" value="1"/>
</dbReference>
<evidence type="ECO:0000256" key="2">
    <source>
        <dbReference type="ARBA" id="ARBA00022723"/>
    </source>
</evidence>
<dbReference type="RefSeq" id="WP_142872750.1">
    <property type="nucleotide sequence ID" value="NZ_CP045503.2"/>
</dbReference>
<organism evidence="7 8">
    <name type="scientific">Shewanella eurypsychrophilus</name>
    <dbReference type="NCBI Taxonomy" id="2593656"/>
    <lineage>
        <taxon>Bacteria</taxon>
        <taxon>Pseudomonadati</taxon>
        <taxon>Pseudomonadota</taxon>
        <taxon>Gammaproteobacteria</taxon>
        <taxon>Alteromonadales</taxon>
        <taxon>Shewanellaceae</taxon>
        <taxon>Shewanella</taxon>
    </lineage>
</organism>
<dbReference type="InterPro" id="IPR006680">
    <property type="entry name" value="Amidohydro-rel"/>
</dbReference>
<feature type="domain" description="Amidohydrolase-related" evidence="6">
    <location>
        <begin position="47"/>
        <end position="376"/>
    </location>
</feature>
<dbReference type="Gene3D" id="2.30.40.10">
    <property type="entry name" value="Urease, subunit C, domain 1"/>
    <property type="match status" value="1"/>
</dbReference>
<keyword evidence="2" id="KW-0479">Metal-binding</keyword>
<dbReference type="InterPro" id="IPR003764">
    <property type="entry name" value="GlcNAc_6-P_deAcase"/>
</dbReference>
<dbReference type="EMBL" id="CP045503">
    <property type="protein sequence ID" value="QPG57388.1"/>
    <property type="molecule type" value="Genomic_DNA"/>
</dbReference>
<dbReference type="PIRSF" id="PIRSF038994">
    <property type="entry name" value="NagA"/>
    <property type="match status" value="1"/>
</dbReference>
<dbReference type="Gene3D" id="3.20.20.140">
    <property type="entry name" value="Metal-dependent hydrolases"/>
    <property type="match status" value="1"/>
</dbReference>
<evidence type="ECO:0000313" key="8">
    <source>
        <dbReference type="Proteomes" id="UP000316416"/>
    </source>
</evidence>
<dbReference type="SUPFAM" id="SSF51556">
    <property type="entry name" value="Metallo-dependent hydrolases"/>
    <property type="match status" value="1"/>
</dbReference>
<comment type="catalytic activity">
    <reaction evidence="5">
        <text>N-acetyl-D-glucosamine 6-phosphate + H2O = D-glucosamine 6-phosphate + acetate</text>
        <dbReference type="Rhea" id="RHEA:22936"/>
        <dbReference type="ChEBI" id="CHEBI:15377"/>
        <dbReference type="ChEBI" id="CHEBI:30089"/>
        <dbReference type="ChEBI" id="CHEBI:57513"/>
        <dbReference type="ChEBI" id="CHEBI:58725"/>
        <dbReference type="EC" id="3.5.1.25"/>
    </reaction>
</comment>
<evidence type="ECO:0000256" key="5">
    <source>
        <dbReference type="PIRNR" id="PIRNR038994"/>
    </source>
</evidence>
<keyword evidence="8" id="KW-1185">Reference proteome</keyword>
<dbReference type="InterPro" id="IPR011059">
    <property type="entry name" value="Metal-dep_hydrolase_composite"/>
</dbReference>
<name>A0ABX6V416_9GAMM</name>
<dbReference type="NCBIfam" id="TIGR00221">
    <property type="entry name" value="nagA"/>
    <property type="match status" value="1"/>
</dbReference>
<sequence length="378" mass="40818">MITTLIAEQVFDGKNIINNQAISFEYGKVIALGTVEGAQEIQVAGLLTPGFIDIQVNGGGGYLFNHDTSLLALKAMVLAHSRFGSTGLLPTLITSDLDTINDAANAVSLAIKQKLPGIIGVHFEGPHISEPKKGIHRSEHIRALSERELAIYCRDDLGIKIVTLAPENVTTEQIKYLTDHNVRVCLGHSNANFEITQAAIDAGAEGFTHLFNAMSGLTSREPNMVGAALLDERTWCGMILDGHHVHPATAKLATSAKLNGKMMLVTDSMSTIGSDQQEFEFDGHQIQRSGDKLTSQTGQLAGSALDMITAVNNAQLMLDVTLEEALRMASTYPADFLGLNRHTPQLAIGTNADFTILQYDNNSALHVSQTWIDGKQIF</sequence>
<dbReference type="Pfam" id="PF01979">
    <property type="entry name" value="Amidohydro_1"/>
    <property type="match status" value="1"/>
</dbReference>
<evidence type="ECO:0000256" key="4">
    <source>
        <dbReference type="ARBA" id="ARBA00023277"/>
    </source>
</evidence>
<evidence type="ECO:0000256" key="3">
    <source>
        <dbReference type="ARBA" id="ARBA00022801"/>
    </source>
</evidence>
<protein>
    <recommendedName>
        <fullName evidence="5">N-acetylgalactosamine-6-phosphate deacetylase</fullName>
        <ecNumber evidence="5">3.5.1.25</ecNumber>
    </recommendedName>
    <alternativeName>
        <fullName evidence="5">N-acetylglucosamine-6-phosphate deacetylase</fullName>
    </alternativeName>
</protein>
<keyword evidence="4 5" id="KW-0119">Carbohydrate metabolism</keyword>
<evidence type="ECO:0000259" key="6">
    <source>
        <dbReference type="Pfam" id="PF01979"/>
    </source>
</evidence>
<dbReference type="Proteomes" id="UP000316416">
    <property type="component" value="Chromosome"/>
</dbReference>
<evidence type="ECO:0000313" key="7">
    <source>
        <dbReference type="EMBL" id="QPG57388.1"/>
    </source>
</evidence>
<proteinExistence type="inferred from homology"/>
<dbReference type="PANTHER" id="PTHR11113">
    <property type="entry name" value="N-ACETYLGLUCOSAMINE-6-PHOSPHATE DEACETYLASE"/>
    <property type="match status" value="1"/>
</dbReference>
<dbReference type="GO" id="GO:0008448">
    <property type="term" value="F:N-acetylglucosamine-6-phosphate deacetylase activity"/>
    <property type="evidence" value="ECO:0007669"/>
    <property type="project" value="UniProtKB-EC"/>
</dbReference>
<accession>A0ABX6V416</accession>
<reference evidence="7" key="1">
    <citation type="submission" date="2021-07" db="EMBL/GenBank/DDBJ databases">
        <title>Shewanella sp. YLB-07 whole genome sequence.</title>
        <authorList>
            <person name="Yu L."/>
        </authorList>
    </citation>
    <scope>NUCLEOTIDE SEQUENCE</scope>
    <source>
        <strain evidence="7">YLB-08</strain>
    </source>
</reference>
<comment type="similarity">
    <text evidence="1 5">Belongs to the metallo-dependent hydrolases superfamily. NagA family.</text>
</comment>
<gene>
    <name evidence="7" type="primary">nagA</name>
    <name evidence="7" type="ORF">FM038_008015</name>
</gene>
<dbReference type="InterPro" id="IPR032466">
    <property type="entry name" value="Metal_Hydrolase"/>
</dbReference>
<dbReference type="CDD" id="cd00854">
    <property type="entry name" value="NagA"/>
    <property type="match status" value="1"/>
</dbReference>
<keyword evidence="3 5" id="KW-0378">Hydrolase</keyword>
<evidence type="ECO:0000256" key="1">
    <source>
        <dbReference type="ARBA" id="ARBA00010716"/>
    </source>
</evidence>
<dbReference type="EC" id="3.5.1.25" evidence="5"/>